<gene>
    <name evidence="1" type="ORF">ALP51_103228</name>
</gene>
<accession>A0A3M5K2A3</accession>
<proteinExistence type="predicted"/>
<protein>
    <submittedName>
        <fullName evidence="1">Uncharacterized protein</fullName>
    </submittedName>
</protein>
<evidence type="ECO:0000313" key="2">
    <source>
        <dbReference type="Proteomes" id="UP000278180"/>
    </source>
</evidence>
<dbReference type="EMBL" id="RBTE01000217">
    <property type="protein sequence ID" value="RMT29524.1"/>
    <property type="molecule type" value="Genomic_DNA"/>
</dbReference>
<name>A0A3M5K2A3_PSESS</name>
<dbReference type="AlphaFoldDB" id="A0A3M5K2A3"/>
<dbReference type="Proteomes" id="UP000278180">
    <property type="component" value="Unassembled WGS sequence"/>
</dbReference>
<evidence type="ECO:0000313" key="1">
    <source>
        <dbReference type="EMBL" id="RMT29524.1"/>
    </source>
</evidence>
<reference evidence="1 2" key="1">
    <citation type="submission" date="2018-08" db="EMBL/GenBank/DDBJ databases">
        <title>Recombination of ecologically and evolutionarily significant loci maintains genetic cohesion in the Pseudomonas syringae species complex.</title>
        <authorList>
            <person name="Dillon M."/>
            <person name="Thakur S."/>
            <person name="Almeida R.N.D."/>
            <person name="Weir B.S."/>
            <person name="Guttman D.S."/>
        </authorList>
    </citation>
    <scope>NUCLEOTIDE SEQUENCE [LARGE SCALE GENOMIC DNA]</scope>
    <source>
        <strain evidence="1 2">ICMP 13684</strain>
    </source>
</reference>
<organism evidence="1 2">
    <name type="scientific">Pseudomonas savastanoi</name>
    <name type="common">Pseudomonas syringae pv. savastanoi</name>
    <dbReference type="NCBI Taxonomy" id="29438"/>
    <lineage>
        <taxon>Bacteria</taxon>
        <taxon>Pseudomonadati</taxon>
        <taxon>Pseudomonadota</taxon>
        <taxon>Gammaproteobacteria</taxon>
        <taxon>Pseudomonadales</taxon>
        <taxon>Pseudomonadaceae</taxon>
        <taxon>Pseudomonas</taxon>
    </lineage>
</organism>
<sequence length="57" mass="6408">MPVDADGSPRALAIPDAGHIQPDAWENPLSVYASRFFLLSKENPDFERLCSFFLINQ</sequence>
<comment type="caution">
    <text evidence="1">The sequence shown here is derived from an EMBL/GenBank/DDBJ whole genome shotgun (WGS) entry which is preliminary data.</text>
</comment>